<comment type="caution">
    <text evidence="1">The sequence shown here is derived from an EMBL/GenBank/DDBJ whole genome shotgun (WGS) entry which is preliminary data.</text>
</comment>
<dbReference type="OrthoDB" id="1271679at2"/>
<name>A0A5J4J486_9FLAO</name>
<evidence type="ECO:0000313" key="2">
    <source>
        <dbReference type="Proteomes" id="UP000326509"/>
    </source>
</evidence>
<reference evidence="1 2" key="1">
    <citation type="submission" date="2019-08" db="EMBL/GenBank/DDBJ databases">
        <title>Draft genome sequence of Ulvibacter marinus type strain NBRC 109484.</title>
        <authorList>
            <person name="Kawano K."/>
            <person name="Ushijima N."/>
            <person name="Kihara M."/>
            <person name="Itoh H."/>
        </authorList>
    </citation>
    <scope>NUCLEOTIDE SEQUENCE [LARGE SCALE GENOMIC DNA]</scope>
    <source>
        <strain evidence="1 2">NBRC 109484</strain>
    </source>
</reference>
<organism evidence="1 2">
    <name type="scientific">Patiriisocius marinus</name>
    <dbReference type="NCBI Taxonomy" id="1397112"/>
    <lineage>
        <taxon>Bacteria</taxon>
        <taxon>Pseudomonadati</taxon>
        <taxon>Bacteroidota</taxon>
        <taxon>Flavobacteriia</taxon>
        <taxon>Flavobacteriales</taxon>
        <taxon>Flavobacteriaceae</taxon>
        <taxon>Patiriisocius</taxon>
    </lineage>
</organism>
<dbReference type="AlphaFoldDB" id="A0A5J4J486"/>
<dbReference type="EMBL" id="BKCG01000002">
    <property type="protein sequence ID" value="GER59287.1"/>
    <property type="molecule type" value="Genomic_DNA"/>
</dbReference>
<protein>
    <recommendedName>
        <fullName evidence="3">Glyoxalase</fullName>
    </recommendedName>
</protein>
<evidence type="ECO:0008006" key="3">
    <source>
        <dbReference type="Google" id="ProtNLM"/>
    </source>
</evidence>
<sequence>MESRDEALLAIRPILPNVRFTDGMSIEETFQNKTIRPIAKMQNDLLVAVFKNYIRKHKNVFYNLTIDKRLEYIDTAVQKDIKFRNALKGMFIGQFSIDEYAHYVENSSALNKRMMNIVKERLKNNMLEFENKLIV</sequence>
<dbReference type="RefSeq" id="WP_151673416.1">
    <property type="nucleotide sequence ID" value="NZ_BKCG01000002.1"/>
</dbReference>
<evidence type="ECO:0000313" key="1">
    <source>
        <dbReference type="EMBL" id="GER59287.1"/>
    </source>
</evidence>
<gene>
    <name evidence="1" type="ORF">ULMA_13950</name>
</gene>
<keyword evidence="2" id="KW-1185">Reference proteome</keyword>
<accession>A0A5J4J486</accession>
<proteinExistence type="predicted"/>
<dbReference type="Proteomes" id="UP000326509">
    <property type="component" value="Unassembled WGS sequence"/>
</dbReference>